<feature type="non-terminal residue" evidence="4">
    <location>
        <position position="20"/>
    </location>
</feature>
<organism evidence="4">
    <name type="scientific">termite gut metagenome</name>
    <dbReference type="NCBI Taxonomy" id="433724"/>
    <lineage>
        <taxon>unclassified sequences</taxon>
        <taxon>metagenomes</taxon>
        <taxon>organismal metagenomes</taxon>
    </lineage>
</organism>
<evidence type="ECO:0000256" key="1">
    <source>
        <dbReference type="SAM" id="MobiDB-lite"/>
    </source>
</evidence>
<dbReference type="EMBL" id="SNRY01004613">
    <property type="protein sequence ID" value="KAA6317173.1"/>
    <property type="molecule type" value="Genomic_DNA"/>
</dbReference>
<name>A0A5J4QWB3_9ZZZZ</name>
<evidence type="ECO:0000313" key="3">
    <source>
        <dbReference type="EMBL" id="KAA6321842.1"/>
    </source>
</evidence>
<proteinExistence type="predicted"/>
<accession>A0A5J4QWB3</accession>
<evidence type="ECO:0000313" key="4">
    <source>
        <dbReference type="EMBL" id="KAA6325394.1"/>
    </source>
</evidence>
<feature type="region of interest" description="Disordered" evidence="1">
    <location>
        <begin position="1"/>
        <end position="20"/>
    </location>
</feature>
<dbReference type="EMBL" id="SNRY01003201">
    <property type="protein sequence ID" value="KAA6321842.1"/>
    <property type="molecule type" value="Genomic_DNA"/>
</dbReference>
<reference evidence="4" key="1">
    <citation type="submission" date="2019-03" db="EMBL/GenBank/DDBJ databases">
        <title>Single cell metagenomics reveals metabolic interactions within the superorganism composed of flagellate Streblomastix strix and complex community of Bacteroidetes bacteria on its surface.</title>
        <authorList>
            <person name="Treitli S.C."/>
            <person name="Kolisko M."/>
            <person name="Husnik F."/>
            <person name="Keeling P."/>
            <person name="Hampl V."/>
        </authorList>
    </citation>
    <scope>NUCLEOTIDE SEQUENCE</scope>
    <source>
        <strain evidence="4">STM</strain>
    </source>
</reference>
<dbReference type="AlphaFoldDB" id="A0A5J4QWB3"/>
<dbReference type="EMBL" id="SNRY01002371">
    <property type="protein sequence ID" value="KAA6325394.1"/>
    <property type="molecule type" value="Genomic_DNA"/>
</dbReference>
<protein>
    <submittedName>
        <fullName evidence="4">Uncharacterized protein</fullName>
    </submittedName>
</protein>
<comment type="caution">
    <text evidence="4">The sequence shown here is derived from an EMBL/GenBank/DDBJ whole genome shotgun (WGS) entry which is preliminary data.</text>
</comment>
<sequence length="20" mass="2382">MSKQRLKVKGDVPTIKRQLR</sequence>
<evidence type="ECO:0000313" key="2">
    <source>
        <dbReference type="EMBL" id="KAA6317173.1"/>
    </source>
</evidence>
<gene>
    <name evidence="4" type="ORF">EZS27_025392</name>
    <name evidence="3" type="ORF">EZS27_028556</name>
    <name evidence="2" type="ORF">EZS27_032632</name>
</gene>